<evidence type="ECO:0008006" key="3">
    <source>
        <dbReference type="Google" id="ProtNLM"/>
    </source>
</evidence>
<reference evidence="1 2" key="1">
    <citation type="journal article" date="2016" name="Nat. Commun.">
        <title>Thousands of microbial genomes shed light on interconnected biogeochemical processes in an aquifer system.</title>
        <authorList>
            <person name="Anantharaman K."/>
            <person name="Brown C.T."/>
            <person name="Hug L.A."/>
            <person name="Sharon I."/>
            <person name="Castelle C.J."/>
            <person name="Probst A.J."/>
            <person name="Thomas B.C."/>
            <person name="Singh A."/>
            <person name="Wilkins M.J."/>
            <person name="Karaoz U."/>
            <person name="Brodie E.L."/>
            <person name="Williams K.H."/>
            <person name="Hubbard S.S."/>
            <person name="Banfield J.F."/>
        </authorList>
    </citation>
    <scope>NUCLEOTIDE SEQUENCE [LARGE SCALE GENOMIC DNA]</scope>
</reference>
<dbReference type="AlphaFoldDB" id="A0A1F5G8E0"/>
<name>A0A1F5G8E0_9BACT</name>
<gene>
    <name evidence="1" type="ORF">A3D04_01715</name>
</gene>
<accession>A0A1F5G8E0</accession>
<organism evidence="1 2">
    <name type="scientific">Candidatus Curtissbacteria bacterium RIFCSPHIGHO2_02_FULL_40_16b</name>
    <dbReference type="NCBI Taxonomy" id="1797714"/>
    <lineage>
        <taxon>Bacteria</taxon>
        <taxon>Candidatus Curtissiibacteriota</taxon>
    </lineage>
</organism>
<evidence type="ECO:0000313" key="2">
    <source>
        <dbReference type="Proteomes" id="UP000177369"/>
    </source>
</evidence>
<sequence length="182" mass="21290">MTTQGKEIFVPSEEFMTSFTEQAITWVRQQRNQLRPNSKGLTQKEKRVFSRFFDQDLLDSARFAHVPVIKNPDFYKGFNSIPLLDLEQVVAFTFIDTVAEIRNSAIGTKFHELVHVEQFRQLGVERTVALYLKQWVNGDYDYWNIELEEDASGLVAWYHSNPQESFSVSEEVAKRLETYKLL</sequence>
<dbReference type="EMBL" id="MFBD01000037">
    <property type="protein sequence ID" value="OGD88163.1"/>
    <property type="molecule type" value="Genomic_DNA"/>
</dbReference>
<proteinExistence type="predicted"/>
<evidence type="ECO:0000313" key="1">
    <source>
        <dbReference type="EMBL" id="OGD88163.1"/>
    </source>
</evidence>
<comment type="caution">
    <text evidence="1">The sequence shown here is derived from an EMBL/GenBank/DDBJ whole genome shotgun (WGS) entry which is preliminary data.</text>
</comment>
<dbReference type="Proteomes" id="UP000177369">
    <property type="component" value="Unassembled WGS sequence"/>
</dbReference>
<protein>
    <recommendedName>
        <fullName evidence="3">DUF4157 domain-containing protein</fullName>
    </recommendedName>
</protein>